<dbReference type="EMBL" id="JBHSCL010000007">
    <property type="protein sequence ID" value="MFC4221072.1"/>
    <property type="molecule type" value="Genomic_DNA"/>
</dbReference>
<reference evidence="3" key="1">
    <citation type="journal article" date="2019" name="Int. J. Syst. Evol. Microbiol.">
        <title>The Global Catalogue of Microorganisms (GCM) 10K type strain sequencing project: providing services to taxonomists for standard genome sequencing and annotation.</title>
        <authorList>
            <consortium name="The Broad Institute Genomics Platform"/>
            <consortium name="The Broad Institute Genome Sequencing Center for Infectious Disease"/>
            <person name="Wu L."/>
            <person name="Ma J."/>
        </authorList>
    </citation>
    <scope>NUCLEOTIDE SEQUENCE [LARGE SCALE GENOMIC DNA]</scope>
    <source>
        <strain evidence="3">CGMCC 1.15774</strain>
    </source>
</reference>
<dbReference type="Proteomes" id="UP001595841">
    <property type="component" value="Unassembled WGS sequence"/>
</dbReference>
<accession>A0ABV8PM60</accession>
<evidence type="ECO:0000313" key="3">
    <source>
        <dbReference type="Proteomes" id="UP001595841"/>
    </source>
</evidence>
<feature type="signal peptide" evidence="1">
    <location>
        <begin position="1"/>
        <end position="19"/>
    </location>
</feature>
<comment type="caution">
    <text evidence="2">The sequence shown here is derived from an EMBL/GenBank/DDBJ whole genome shotgun (WGS) entry which is preliminary data.</text>
</comment>
<dbReference type="Gene3D" id="2.40.160.60">
    <property type="entry name" value="Outer membrane protein transport protein (OMPP1/FadL/TodX)"/>
    <property type="match status" value="1"/>
</dbReference>
<evidence type="ECO:0008006" key="4">
    <source>
        <dbReference type="Google" id="ProtNLM"/>
    </source>
</evidence>
<keyword evidence="1" id="KW-0732">Signal</keyword>
<dbReference type="RefSeq" id="WP_379765192.1">
    <property type="nucleotide sequence ID" value="NZ_JBHSCL010000007.1"/>
</dbReference>
<organism evidence="2 3">
    <name type="scientific">Flagellimonas marina</name>
    <dbReference type="NCBI Taxonomy" id="1775168"/>
    <lineage>
        <taxon>Bacteria</taxon>
        <taxon>Pseudomonadati</taxon>
        <taxon>Bacteroidota</taxon>
        <taxon>Flavobacteriia</taxon>
        <taxon>Flavobacteriales</taxon>
        <taxon>Flavobacteriaceae</taxon>
        <taxon>Flagellimonas</taxon>
    </lineage>
</organism>
<evidence type="ECO:0000313" key="2">
    <source>
        <dbReference type="EMBL" id="MFC4221072.1"/>
    </source>
</evidence>
<gene>
    <name evidence="2" type="ORF">ACFOWS_13045</name>
</gene>
<evidence type="ECO:0000256" key="1">
    <source>
        <dbReference type="SAM" id="SignalP"/>
    </source>
</evidence>
<keyword evidence="3" id="KW-1185">Reference proteome</keyword>
<name>A0ABV8PM60_9FLAO</name>
<dbReference type="SUPFAM" id="SSF56935">
    <property type="entry name" value="Porins"/>
    <property type="match status" value="1"/>
</dbReference>
<proteinExistence type="predicted"/>
<feature type="chain" id="PRO_5045966738" description="Long-chain fatty acid transport protein" evidence="1">
    <location>
        <begin position="20"/>
        <end position="426"/>
    </location>
</feature>
<sequence>MVKKFLIAFVCMVAQGLFAQNGTISPYSYFGIGDLRTSGTVDNQMMGGMAMYADSIHINLQNPAAYSKLRLTTYTAGISHTENRLKDWTEEQRISVTNLDYLAIAFPVANKVGVGFGLMPLSSVGYNLRDETTTGTGSMVTNVYSGEGGLNRIYISVGFEPFKNVSLGATVNYNFGTLEYQRIQSVEDVQFGTLDNRESRINGYDFNYALNYTPTIKDKYTLFTSVRVNTQGNLVSKNSQRLGSFSLVTGDDIEVIDVDLDATNRRNTELKIPTRTTIGLGFGEDKRWFMGGEYSFQQFSDFENTFLGLENVTYNDASTYAFGGYWVPDYRSLSSYFKRVTYRAGVRYDLSGLEVNNKEINNFGITFGLGLPMGGLNYESAFSNLNIGFELGRRGTTDAALIEESYFKVNVGLSLNARWFRKRKID</sequence>
<protein>
    <recommendedName>
        <fullName evidence="4">Long-chain fatty acid transport protein</fullName>
    </recommendedName>
</protein>